<sequence length="58" mass="6945">MDKDMSKYELIDNITNDLTSFINLYAFVYLTKDSYSRKECGRIIQGMERDMVDRLKQK</sequence>
<protein>
    <submittedName>
        <fullName evidence="1">Uncharacterized protein</fullName>
    </submittedName>
</protein>
<name>A0A1E3KTR1_LACPN</name>
<comment type="caution">
    <text evidence="1">The sequence shown here is derived from an EMBL/GenBank/DDBJ whole genome shotgun (WGS) entry which is preliminary data.</text>
</comment>
<dbReference type="EMBL" id="MCOL01000001">
    <property type="protein sequence ID" value="ODO62268.1"/>
    <property type="molecule type" value="Genomic_DNA"/>
</dbReference>
<dbReference type="RefSeq" id="WP_003642778.1">
    <property type="nucleotide sequence ID" value="NZ_AP018405.1"/>
</dbReference>
<proteinExistence type="predicted"/>
<organism evidence="1 2">
    <name type="scientific">Lactiplantibacillus plantarum</name>
    <name type="common">Lactobacillus plantarum</name>
    <dbReference type="NCBI Taxonomy" id="1590"/>
    <lineage>
        <taxon>Bacteria</taxon>
        <taxon>Bacillati</taxon>
        <taxon>Bacillota</taxon>
        <taxon>Bacilli</taxon>
        <taxon>Lactobacillales</taxon>
        <taxon>Lactobacillaceae</taxon>
        <taxon>Lactiplantibacillus</taxon>
    </lineage>
</organism>
<evidence type="ECO:0000313" key="2">
    <source>
        <dbReference type="Proteomes" id="UP000094892"/>
    </source>
</evidence>
<dbReference type="Proteomes" id="UP000094892">
    <property type="component" value="Unassembled WGS sequence"/>
</dbReference>
<dbReference type="AlphaFoldDB" id="A0A1E3KTR1"/>
<accession>A0A1E3KTR1</accession>
<reference evidence="1 2" key="1">
    <citation type="submission" date="2016-08" db="EMBL/GenBank/DDBJ databases">
        <title>Genome sequencing of Lactobacillus plantarum JSA22, isolated from fermented soybean paste.</title>
        <authorList>
            <person name="Choi H.S."/>
        </authorList>
    </citation>
    <scope>NUCLEOTIDE SEQUENCE [LARGE SCALE GENOMIC DNA]</scope>
    <source>
        <strain evidence="1 2">JSA22</strain>
    </source>
</reference>
<dbReference type="GeneID" id="79807928"/>
<gene>
    <name evidence="1" type="ORF">LPJSA22_02279</name>
</gene>
<evidence type="ECO:0000313" key="1">
    <source>
        <dbReference type="EMBL" id="ODO62268.1"/>
    </source>
</evidence>